<evidence type="ECO:0000313" key="4">
    <source>
        <dbReference type="Proteomes" id="UP000674234"/>
    </source>
</evidence>
<protein>
    <submittedName>
        <fullName evidence="3">SDR family NAD(P)-dependent oxidoreductase</fullName>
    </submittedName>
</protein>
<gene>
    <name evidence="3" type="ORF">JOL79_15990</name>
</gene>
<dbReference type="PRINTS" id="PR00081">
    <property type="entry name" value="GDHRDH"/>
</dbReference>
<accession>A0A940WJZ8</accession>
<keyword evidence="4" id="KW-1185">Reference proteome</keyword>
<evidence type="ECO:0000313" key="3">
    <source>
        <dbReference type="EMBL" id="MBP2705317.1"/>
    </source>
</evidence>
<dbReference type="InterPro" id="IPR051911">
    <property type="entry name" value="SDR_oxidoreductase"/>
</dbReference>
<dbReference type="SUPFAM" id="SSF51735">
    <property type="entry name" value="NAD(P)-binding Rossmann-fold domains"/>
    <property type="match status" value="1"/>
</dbReference>
<evidence type="ECO:0000256" key="2">
    <source>
        <dbReference type="ARBA" id="ARBA00023002"/>
    </source>
</evidence>
<dbReference type="PANTHER" id="PTHR43976">
    <property type="entry name" value="SHORT CHAIN DEHYDROGENASE"/>
    <property type="match status" value="1"/>
</dbReference>
<dbReference type="InterPro" id="IPR020904">
    <property type="entry name" value="Sc_DH/Rdtase_CS"/>
</dbReference>
<organism evidence="3 4">
    <name type="scientific">Microbispora oryzae</name>
    <dbReference type="NCBI Taxonomy" id="2806554"/>
    <lineage>
        <taxon>Bacteria</taxon>
        <taxon>Bacillati</taxon>
        <taxon>Actinomycetota</taxon>
        <taxon>Actinomycetes</taxon>
        <taxon>Streptosporangiales</taxon>
        <taxon>Streptosporangiaceae</taxon>
        <taxon>Microbispora</taxon>
    </lineage>
</organism>
<name>A0A940WJZ8_9ACTN</name>
<dbReference type="PANTHER" id="PTHR43976:SF16">
    <property type="entry name" value="SHORT-CHAIN DEHYDROGENASE_REDUCTASE FAMILY PROTEIN"/>
    <property type="match status" value="1"/>
</dbReference>
<reference evidence="3" key="1">
    <citation type="submission" date="2021-02" db="EMBL/GenBank/DDBJ databases">
        <title>Draft genome sequence of Microbispora sp. RL4-1S isolated from rice leaves in Thailand.</title>
        <authorList>
            <person name="Muangham S."/>
            <person name="Duangmal K."/>
        </authorList>
    </citation>
    <scope>NUCLEOTIDE SEQUENCE</scope>
    <source>
        <strain evidence="3">RL4-1S</strain>
    </source>
</reference>
<sequence length="195" mass="21051">MVNNAGHGSVGAVEELTLAELRALMEVMFFGAVAVTKAVLPHLRRRRSGTIVQMSSMGGQLSMPGFGGYCAAKFALEGLSEALAAEVAPFGVRVLIVEPGAFRTEFGGERMHRSTVLDDYQVSTGETRAAVDRMDGSQPGDPAKAAQAIMRVLDDPRPPLRLALGGDAVDHIRGHHEQLRNDLDRWEKLSRAMDL</sequence>
<dbReference type="Proteomes" id="UP000674234">
    <property type="component" value="Unassembled WGS sequence"/>
</dbReference>
<dbReference type="Gene3D" id="3.40.50.720">
    <property type="entry name" value="NAD(P)-binding Rossmann-like Domain"/>
    <property type="match status" value="1"/>
</dbReference>
<evidence type="ECO:0000256" key="1">
    <source>
        <dbReference type="ARBA" id="ARBA00006484"/>
    </source>
</evidence>
<dbReference type="EMBL" id="JAFCNB010000007">
    <property type="protein sequence ID" value="MBP2705317.1"/>
    <property type="molecule type" value="Genomic_DNA"/>
</dbReference>
<dbReference type="Pfam" id="PF00106">
    <property type="entry name" value="adh_short"/>
    <property type="match status" value="1"/>
</dbReference>
<dbReference type="AlphaFoldDB" id="A0A940WJZ8"/>
<dbReference type="InterPro" id="IPR002347">
    <property type="entry name" value="SDR_fam"/>
</dbReference>
<keyword evidence="2" id="KW-0560">Oxidoreductase</keyword>
<dbReference type="InterPro" id="IPR036291">
    <property type="entry name" value="NAD(P)-bd_dom_sf"/>
</dbReference>
<dbReference type="PROSITE" id="PS00061">
    <property type="entry name" value="ADH_SHORT"/>
    <property type="match status" value="1"/>
</dbReference>
<dbReference type="GO" id="GO:0016491">
    <property type="term" value="F:oxidoreductase activity"/>
    <property type="evidence" value="ECO:0007669"/>
    <property type="project" value="UniProtKB-KW"/>
</dbReference>
<proteinExistence type="inferred from homology"/>
<comment type="similarity">
    <text evidence="1">Belongs to the short-chain dehydrogenases/reductases (SDR) family.</text>
</comment>
<comment type="caution">
    <text evidence="3">The sequence shown here is derived from an EMBL/GenBank/DDBJ whole genome shotgun (WGS) entry which is preliminary data.</text>
</comment>